<dbReference type="EMBL" id="JAQQBR010000001">
    <property type="protein sequence ID" value="KAK0182748.1"/>
    <property type="molecule type" value="Genomic_DNA"/>
</dbReference>
<evidence type="ECO:0000256" key="11">
    <source>
        <dbReference type="ARBA" id="ARBA00023004"/>
    </source>
</evidence>
<comment type="cofactor">
    <cofactor evidence="1">
        <name>L-ascorbate</name>
        <dbReference type="ChEBI" id="CHEBI:38290"/>
    </cofactor>
</comment>
<dbReference type="Proteomes" id="UP001168972">
    <property type="component" value="Unassembled WGS sequence"/>
</dbReference>
<dbReference type="InterPro" id="IPR005123">
    <property type="entry name" value="Oxoglu/Fe-dep_dioxygenase_dom"/>
</dbReference>
<keyword evidence="6" id="KW-0479">Metal-binding</keyword>
<keyword evidence="12" id="KW-0325">Glycoprotein</keyword>
<dbReference type="InterPro" id="IPR013547">
    <property type="entry name" value="P4H_N"/>
</dbReference>
<dbReference type="FunFam" id="2.60.120.620:FF:000001">
    <property type="entry name" value="Prolyl 4-hydroxylase subunit alpha 2"/>
    <property type="match status" value="1"/>
</dbReference>
<evidence type="ECO:0000256" key="4">
    <source>
        <dbReference type="ARBA" id="ARBA00006511"/>
    </source>
</evidence>
<dbReference type="AlphaFoldDB" id="A0AA39G7F8"/>
<dbReference type="EC" id="1.14.11.2" evidence="5"/>
<evidence type="ECO:0000256" key="12">
    <source>
        <dbReference type="ARBA" id="ARBA00023180"/>
    </source>
</evidence>
<dbReference type="PANTHER" id="PTHR10869">
    <property type="entry name" value="PROLYL 4-HYDROXYLASE ALPHA SUBUNIT"/>
    <property type="match status" value="1"/>
</dbReference>
<organism evidence="15 16">
    <name type="scientific">Microctonus hyperodae</name>
    <name type="common">Parasitoid wasp</name>
    <dbReference type="NCBI Taxonomy" id="165561"/>
    <lineage>
        <taxon>Eukaryota</taxon>
        <taxon>Metazoa</taxon>
        <taxon>Ecdysozoa</taxon>
        <taxon>Arthropoda</taxon>
        <taxon>Hexapoda</taxon>
        <taxon>Insecta</taxon>
        <taxon>Pterygota</taxon>
        <taxon>Neoptera</taxon>
        <taxon>Endopterygota</taxon>
        <taxon>Hymenoptera</taxon>
        <taxon>Apocrita</taxon>
        <taxon>Ichneumonoidea</taxon>
        <taxon>Braconidae</taxon>
        <taxon>Euphorinae</taxon>
        <taxon>Microctonus</taxon>
    </lineage>
</organism>
<dbReference type="PANTHER" id="PTHR10869:SF244">
    <property type="entry name" value="PROLYL 4-HYDROXYLASE SUBUNIT ALPHA-2"/>
    <property type="match status" value="1"/>
</dbReference>
<evidence type="ECO:0000256" key="13">
    <source>
        <dbReference type="SAM" id="Coils"/>
    </source>
</evidence>
<comment type="subcellular location">
    <subcellularLocation>
        <location evidence="3">Endoplasmic reticulum lumen</location>
    </subcellularLocation>
</comment>
<dbReference type="GO" id="GO:0005788">
    <property type="term" value="C:endoplasmic reticulum lumen"/>
    <property type="evidence" value="ECO:0007669"/>
    <property type="project" value="UniProtKB-SubCell"/>
</dbReference>
<dbReference type="GO" id="GO:0005506">
    <property type="term" value="F:iron ion binding"/>
    <property type="evidence" value="ECO:0007669"/>
    <property type="project" value="InterPro"/>
</dbReference>
<evidence type="ECO:0000256" key="7">
    <source>
        <dbReference type="ARBA" id="ARBA00022824"/>
    </source>
</evidence>
<dbReference type="InterPro" id="IPR059068">
    <property type="entry name" value="TPR_P4H"/>
</dbReference>
<keyword evidence="8" id="KW-0847">Vitamin C</keyword>
<keyword evidence="16" id="KW-1185">Reference proteome</keyword>
<dbReference type="InterPro" id="IPR045054">
    <property type="entry name" value="P4HA-like"/>
</dbReference>
<reference evidence="15" key="1">
    <citation type="journal article" date="2023" name="bioRxiv">
        <title>Scaffold-level genome assemblies of two parasitoid biocontrol wasps reveal the parthenogenesis mechanism and an associated novel virus.</title>
        <authorList>
            <person name="Inwood S."/>
            <person name="Skelly J."/>
            <person name="Guhlin J."/>
            <person name="Harrop T."/>
            <person name="Goldson S."/>
            <person name="Dearden P."/>
        </authorList>
    </citation>
    <scope>NUCLEOTIDE SEQUENCE</scope>
    <source>
        <strain evidence="15">Lincoln</strain>
        <tissue evidence="15">Whole body</tissue>
    </source>
</reference>
<evidence type="ECO:0000256" key="10">
    <source>
        <dbReference type="ARBA" id="ARBA00023002"/>
    </source>
</evidence>
<name>A0AA39G7F8_MICHY</name>
<dbReference type="FunFam" id="1.25.40.10:FF:000006">
    <property type="entry name" value="Prolyl 4-hydroxylase subunit alpha 2"/>
    <property type="match status" value="1"/>
</dbReference>
<dbReference type="InterPro" id="IPR011990">
    <property type="entry name" value="TPR-like_helical_dom_sf"/>
</dbReference>
<evidence type="ECO:0000256" key="6">
    <source>
        <dbReference type="ARBA" id="ARBA00022723"/>
    </source>
</evidence>
<dbReference type="Gene3D" id="1.25.40.10">
    <property type="entry name" value="Tetratricopeptide repeat domain"/>
    <property type="match status" value="1"/>
</dbReference>
<dbReference type="Pfam" id="PF08336">
    <property type="entry name" value="P4Ha_N"/>
    <property type="match status" value="1"/>
</dbReference>
<sequence length="564" mass="64912">MFMVRHNRQTMKLLDPGLVTLTTLVVLTLLPTSNSELYTALADMEALLETEAVLIDTLHGYIKAQEQRLATLRRNVEDYAREHEEASQNIQQYLSNPINAYLLVKRLTTDWKRVEELITEDVGKAFVANITTSRNDLKFPTDEDLNGAAVALMRLQDTYKLETAQVARGLLNGVQYSTGLSAGDCFELGRQSYNNGDYYHTVLWMQEAMNRLQEEKNRTTTTKPDILEYLAFSTYMQGNVARALSMTNELLELVPSHQRALGNRAYYQEEIQKTQSNRKRGEDGKNDITLANQFTVVEKKIKTLDEMTERERYEMLCRGEVPMSPKMQKDLKCRYVDREIPFLKIAPFKEEEAFLEPRIVIYHDVIYDEEIETIKRMAQPRFKRATVQNYKTGELEIANYRISKSAWLQEHEHKHVQAVSRRVEHMTSLTVDTAEELQVVNYGIGGHYEPHFDFARREETNAFKSLGTGNRIATVLYYMSDVEQGGGTVFTALNISLWPKKGSAAFWYNLKPNGEGDYKTRHAACPVLTGSKWVANKWLHERGQELLRPCTLENQPPDDDVGRY</sequence>
<comment type="similarity">
    <text evidence="4">Belongs to the P4HA family.</text>
</comment>
<dbReference type="InterPro" id="IPR044862">
    <property type="entry name" value="Pro_4_hyd_alph_FE2OG_OXY"/>
</dbReference>
<evidence type="ECO:0000256" key="9">
    <source>
        <dbReference type="ARBA" id="ARBA00022964"/>
    </source>
</evidence>
<evidence type="ECO:0000256" key="1">
    <source>
        <dbReference type="ARBA" id="ARBA00001961"/>
    </source>
</evidence>
<keyword evidence="10" id="KW-0560">Oxidoreductase</keyword>
<comment type="caution">
    <text evidence="15">The sequence shown here is derived from an EMBL/GenBank/DDBJ whole genome shotgun (WGS) entry which is preliminary data.</text>
</comment>
<evidence type="ECO:0000259" key="14">
    <source>
        <dbReference type="PROSITE" id="PS51471"/>
    </source>
</evidence>
<evidence type="ECO:0000256" key="8">
    <source>
        <dbReference type="ARBA" id="ARBA00022896"/>
    </source>
</evidence>
<dbReference type="GO" id="GO:0004656">
    <property type="term" value="F:procollagen-proline 4-dioxygenase activity"/>
    <property type="evidence" value="ECO:0007669"/>
    <property type="project" value="UniProtKB-EC"/>
</dbReference>
<keyword evidence="7" id="KW-0256">Endoplasmic reticulum</keyword>
<evidence type="ECO:0000313" key="15">
    <source>
        <dbReference type="EMBL" id="KAK0182748.1"/>
    </source>
</evidence>
<dbReference type="SUPFAM" id="SSF48452">
    <property type="entry name" value="TPR-like"/>
    <property type="match status" value="1"/>
</dbReference>
<evidence type="ECO:0000313" key="16">
    <source>
        <dbReference type="Proteomes" id="UP001168972"/>
    </source>
</evidence>
<protein>
    <recommendedName>
        <fullName evidence="5">procollagen-proline 4-dioxygenase</fullName>
        <ecNumber evidence="5">1.14.11.2</ecNumber>
    </recommendedName>
</protein>
<accession>A0AA39G7F8</accession>
<dbReference type="Gene3D" id="2.60.120.620">
    <property type="entry name" value="q2cbj1_9rhob like domain"/>
    <property type="match status" value="1"/>
</dbReference>
<dbReference type="GO" id="GO:0031418">
    <property type="term" value="F:L-ascorbic acid binding"/>
    <property type="evidence" value="ECO:0007669"/>
    <property type="project" value="UniProtKB-KW"/>
</dbReference>
<keyword evidence="11" id="KW-0408">Iron</keyword>
<comment type="function">
    <text evidence="2">Catalyzes the post-translational formation of 4-hydroxyproline in -Xaa-Pro-Gly- sequences in collagens and other proteins.</text>
</comment>
<evidence type="ECO:0000256" key="3">
    <source>
        <dbReference type="ARBA" id="ARBA00004319"/>
    </source>
</evidence>
<evidence type="ECO:0000256" key="5">
    <source>
        <dbReference type="ARBA" id="ARBA00012269"/>
    </source>
</evidence>
<keyword evidence="13" id="KW-0175">Coiled coil</keyword>
<dbReference type="Gene3D" id="6.10.140.1460">
    <property type="match status" value="1"/>
</dbReference>
<dbReference type="PROSITE" id="PS51471">
    <property type="entry name" value="FE2OG_OXY"/>
    <property type="match status" value="1"/>
</dbReference>
<keyword evidence="9" id="KW-0223">Dioxygenase</keyword>
<dbReference type="Pfam" id="PF23558">
    <property type="entry name" value="TPR_P4H"/>
    <property type="match status" value="1"/>
</dbReference>
<feature type="domain" description="Fe2OG dioxygenase" evidence="14">
    <location>
        <begin position="433"/>
        <end position="541"/>
    </location>
</feature>
<feature type="coiled-coil region" evidence="13">
    <location>
        <begin position="62"/>
        <end position="96"/>
    </location>
</feature>
<dbReference type="InterPro" id="IPR006620">
    <property type="entry name" value="Pro_4_hyd_alph"/>
</dbReference>
<proteinExistence type="inferred from homology"/>
<dbReference type="Pfam" id="PF13640">
    <property type="entry name" value="2OG-FeII_Oxy_3"/>
    <property type="match status" value="1"/>
</dbReference>
<reference evidence="15" key="2">
    <citation type="submission" date="2023-03" db="EMBL/GenBank/DDBJ databases">
        <authorList>
            <person name="Inwood S.N."/>
            <person name="Skelly J.G."/>
            <person name="Guhlin J."/>
            <person name="Harrop T.W.R."/>
            <person name="Goldson S.G."/>
            <person name="Dearden P.K."/>
        </authorList>
    </citation>
    <scope>NUCLEOTIDE SEQUENCE</scope>
    <source>
        <strain evidence="15">Lincoln</strain>
        <tissue evidence="15">Whole body</tissue>
    </source>
</reference>
<evidence type="ECO:0000256" key="2">
    <source>
        <dbReference type="ARBA" id="ARBA00002035"/>
    </source>
</evidence>
<gene>
    <name evidence="15" type="ORF">PV327_000849</name>
</gene>
<dbReference type="SMART" id="SM00702">
    <property type="entry name" value="P4Hc"/>
    <property type="match status" value="1"/>
</dbReference>